<evidence type="ECO:0000313" key="8">
    <source>
        <dbReference type="EMBL" id="EGG02111.1"/>
    </source>
</evidence>
<proteinExistence type="inferred from homology"/>
<dbReference type="GO" id="GO:0016020">
    <property type="term" value="C:membrane"/>
    <property type="evidence" value="ECO:0007669"/>
    <property type="project" value="UniProtKB-SubCell"/>
</dbReference>
<dbReference type="GO" id="GO:0006882">
    <property type="term" value="P:intracellular zinc ion homeostasis"/>
    <property type="evidence" value="ECO:0007669"/>
    <property type="project" value="TreeGrafter"/>
</dbReference>
<reference evidence="9" key="1">
    <citation type="journal article" date="2011" name="Proc. Natl. Acad. Sci. U.S.A.">
        <title>Obligate biotrophy features unraveled by the genomic analysis of rust fungi.</title>
        <authorList>
            <person name="Duplessis S."/>
            <person name="Cuomo C.A."/>
            <person name="Lin Y.-C."/>
            <person name="Aerts A."/>
            <person name="Tisserant E."/>
            <person name="Veneault-Fourrey C."/>
            <person name="Joly D.L."/>
            <person name="Hacquard S."/>
            <person name="Amselem J."/>
            <person name="Cantarel B.L."/>
            <person name="Chiu R."/>
            <person name="Coutinho P.M."/>
            <person name="Feau N."/>
            <person name="Field M."/>
            <person name="Frey P."/>
            <person name="Gelhaye E."/>
            <person name="Goldberg J."/>
            <person name="Grabherr M.G."/>
            <person name="Kodira C.D."/>
            <person name="Kohler A."/>
            <person name="Kuees U."/>
            <person name="Lindquist E.A."/>
            <person name="Lucas S.M."/>
            <person name="Mago R."/>
            <person name="Mauceli E."/>
            <person name="Morin E."/>
            <person name="Murat C."/>
            <person name="Pangilinan J.L."/>
            <person name="Park R."/>
            <person name="Pearson M."/>
            <person name="Quesneville H."/>
            <person name="Rouhier N."/>
            <person name="Sakthikumar S."/>
            <person name="Salamov A.A."/>
            <person name="Schmutz J."/>
            <person name="Selles B."/>
            <person name="Shapiro H."/>
            <person name="Tanguay P."/>
            <person name="Tuskan G.A."/>
            <person name="Henrissat B."/>
            <person name="Van de Peer Y."/>
            <person name="Rouze P."/>
            <person name="Ellis J.G."/>
            <person name="Dodds P.N."/>
            <person name="Schein J.E."/>
            <person name="Zhong S."/>
            <person name="Hamelin R.C."/>
            <person name="Grigoriev I.V."/>
            <person name="Szabo L.J."/>
            <person name="Martin F."/>
        </authorList>
    </citation>
    <scope>NUCLEOTIDE SEQUENCE [LARGE SCALE GENOMIC DNA]</scope>
    <source>
        <strain evidence="9">98AG31 / pathotype 3-4-7</strain>
    </source>
</reference>
<dbReference type="GO" id="GO:0038023">
    <property type="term" value="F:signaling receptor activity"/>
    <property type="evidence" value="ECO:0007669"/>
    <property type="project" value="TreeGrafter"/>
</dbReference>
<dbReference type="InterPro" id="IPR004254">
    <property type="entry name" value="AdipoR/HlyIII-related"/>
</dbReference>
<organism evidence="9">
    <name type="scientific">Melampsora larici-populina (strain 98AG31 / pathotype 3-4-7)</name>
    <name type="common">Poplar leaf rust fungus</name>
    <dbReference type="NCBI Taxonomy" id="747676"/>
    <lineage>
        <taxon>Eukaryota</taxon>
        <taxon>Fungi</taxon>
        <taxon>Dikarya</taxon>
        <taxon>Basidiomycota</taxon>
        <taxon>Pucciniomycotina</taxon>
        <taxon>Pucciniomycetes</taxon>
        <taxon>Pucciniales</taxon>
        <taxon>Melampsoraceae</taxon>
        <taxon>Melampsora</taxon>
    </lineage>
</organism>
<dbReference type="GO" id="GO:0046872">
    <property type="term" value="F:metal ion binding"/>
    <property type="evidence" value="ECO:0007669"/>
    <property type="project" value="UniProtKB-KW"/>
</dbReference>
<feature type="binding site" evidence="6">
    <location>
        <position position="125"/>
    </location>
    <ligand>
        <name>Zn(2+)</name>
        <dbReference type="ChEBI" id="CHEBI:29105"/>
    </ligand>
</feature>
<comment type="similarity">
    <text evidence="2">Belongs to the ADIPOR family.</text>
</comment>
<dbReference type="EMBL" id="GL883133">
    <property type="protein sequence ID" value="EGG02111.1"/>
    <property type="molecule type" value="Genomic_DNA"/>
</dbReference>
<gene>
    <name evidence="8" type="ORF">MELLADRAFT_38743</name>
</gene>
<feature type="transmembrane region" description="Helical" evidence="7">
    <location>
        <begin position="200"/>
        <end position="219"/>
    </location>
</feature>
<keyword evidence="5 7" id="KW-0472">Membrane</keyword>
<dbReference type="InParanoid" id="F4RZX7"/>
<dbReference type="Proteomes" id="UP000001072">
    <property type="component" value="Unassembled WGS sequence"/>
</dbReference>
<dbReference type="KEGG" id="mlr:MELLADRAFT_38743"/>
<dbReference type="HOGENOM" id="CLU_023075_2_0_1"/>
<feature type="transmembrane region" description="Helical" evidence="7">
    <location>
        <begin position="143"/>
        <end position="162"/>
    </location>
</feature>
<dbReference type="FunCoup" id="F4RZX7">
    <property type="interactions" value="36"/>
</dbReference>
<evidence type="ECO:0008006" key="10">
    <source>
        <dbReference type="Google" id="ProtNLM"/>
    </source>
</evidence>
<dbReference type="eggNOG" id="KOG0748">
    <property type="taxonomic scope" value="Eukaryota"/>
</dbReference>
<evidence type="ECO:0000256" key="7">
    <source>
        <dbReference type="SAM" id="Phobius"/>
    </source>
</evidence>
<name>F4RZX7_MELLP</name>
<dbReference type="RefSeq" id="XP_007414648.1">
    <property type="nucleotide sequence ID" value="XM_007414586.1"/>
</dbReference>
<feature type="binding site" evidence="6">
    <location>
        <position position="269"/>
    </location>
    <ligand>
        <name>Zn(2+)</name>
        <dbReference type="ChEBI" id="CHEBI:29105"/>
    </ligand>
</feature>
<evidence type="ECO:0000256" key="6">
    <source>
        <dbReference type="PIRSR" id="PIRSR604254-1"/>
    </source>
</evidence>
<dbReference type="VEuPathDB" id="FungiDB:MELLADRAFT_38743"/>
<evidence type="ECO:0000256" key="3">
    <source>
        <dbReference type="ARBA" id="ARBA00022692"/>
    </source>
</evidence>
<feature type="transmembrane region" description="Helical" evidence="7">
    <location>
        <begin position="231"/>
        <end position="250"/>
    </location>
</feature>
<dbReference type="AlphaFoldDB" id="F4RZX7"/>
<accession>F4RZX7</accession>
<dbReference type="Pfam" id="PF03006">
    <property type="entry name" value="HlyIII"/>
    <property type="match status" value="1"/>
</dbReference>
<evidence type="ECO:0000313" key="9">
    <source>
        <dbReference type="Proteomes" id="UP000001072"/>
    </source>
</evidence>
<feature type="transmembrane region" description="Helical" evidence="7">
    <location>
        <begin position="271"/>
        <end position="292"/>
    </location>
</feature>
<evidence type="ECO:0000256" key="5">
    <source>
        <dbReference type="ARBA" id="ARBA00023136"/>
    </source>
</evidence>
<feature type="binding site" evidence="6">
    <location>
        <position position="273"/>
    </location>
    <ligand>
        <name>Zn(2+)</name>
        <dbReference type="ChEBI" id="CHEBI:29105"/>
    </ligand>
</feature>
<dbReference type="PANTHER" id="PTHR20855:SF52">
    <property type="entry name" value="ADIPONECTIN RECEPTOR PROTEIN"/>
    <property type="match status" value="1"/>
</dbReference>
<keyword evidence="4 7" id="KW-1133">Transmembrane helix</keyword>
<feature type="transmembrane region" description="Helical" evidence="7">
    <location>
        <begin position="168"/>
        <end position="188"/>
    </location>
</feature>
<sequence>MSATQRKKGTKTLIFDDLPAWRKDNPYVRTGYRPTLGCYLKCIKSVFSYFHNETVNIHSHLWGAVTFFTLVMSLTSPSKFMPWTLPTWIGRSHVDPTSVTWVDTAVFACFYLSGLACLGFSATYHTVSCHSEVVCATLGRLDYMGIVWLIVGSFYPSVYYGFYCYPKITAAYLALITTLGATYTVVTPTYRSKEGRTKRTLIFIALALSAVLPIGHGAIKFGIQHSGSRIGLDWLLLSGVTYIVGALFYAERFPERFNPGKFDLVGSSHQIFHVLILFAAFFHYVSITSGFVR</sequence>
<keyword evidence="9" id="KW-1185">Reference proteome</keyword>
<dbReference type="STRING" id="747676.F4RZX7"/>
<evidence type="ECO:0000256" key="2">
    <source>
        <dbReference type="ARBA" id="ARBA00007018"/>
    </source>
</evidence>
<dbReference type="GeneID" id="18927744"/>
<evidence type="ECO:0000256" key="1">
    <source>
        <dbReference type="ARBA" id="ARBA00004141"/>
    </source>
</evidence>
<keyword evidence="6" id="KW-0862">Zinc</keyword>
<dbReference type="OrthoDB" id="529367at2759"/>
<keyword evidence="3 7" id="KW-0812">Transmembrane</keyword>
<comment type="subcellular location">
    <subcellularLocation>
        <location evidence="1">Membrane</location>
        <topology evidence="1">Multi-pass membrane protein</topology>
    </subcellularLocation>
</comment>
<feature type="transmembrane region" description="Helical" evidence="7">
    <location>
        <begin position="101"/>
        <end position="122"/>
    </location>
</feature>
<keyword evidence="6" id="KW-0479">Metal-binding</keyword>
<evidence type="ECO:0000256" key="4">
    <source>
        <dbReference type="ARBA" id="ARBA00022989"/>
    </source>
</evidence>
<dbReference type="PANTHER" id="PTHR20855">
    <property type="entry name" value="ADIPOR/PROGESTIN RECEPTOR-RELATED"/>
    <property type="match status" value="1"/>
</dbReference>
<protein>
    <recommendedName>
        <fullName evidence="10">HlyIII-domain-containing protein</fullName>
    </recommendedName>
</protein>